<organism evidence="1">
    <name type="scientific">marine sediment metagenome</name>
    <dbReference type="NCBI Taxonomy" id="412755"/>
    <lineage>
        <taxon>unclassified sequences</taxon>
        <taxon>metagenomes</taxon>
        <taxon>ecological metagenomes</taxon>
    </lineage>
</organism>
<name>X0XX62_9ZZZZ</name>
<feature type="non-terminal residue" evidence="1">
    <location>
        <position position="40"/>
    </location>
</feature>
<sequence>MSDKKEAAKKSEIVYGVYRAGDLYYCAQCHTMVKSGEACP</sequence>
<comment type="caution">
    <text evidence="1">The sequence shown here is derived from an EMBL/GenBank/DDBJ whole genome shotgun (WGS) entry which is preliminary data.</text>
</comment>
<evidence type="ECO:0000313" key="1">
    <source>
        <dbReference type="EMBL" id="GAG39797.1"/>
    </source>
</evidence>
<protein>
    <submittedName>
        <fullName evidence="1">Uncharacterized protein</fullName>
    </submittedName>
</protein>
<proteinExistence type="predicted"/>
<accession>X0XX62</accession>
<dbReference type="AlphaFoldDB" id="X0XX62"/>
<reference evidence="1" key="1">
    <citation type="journal article" date="2014" name="Front. Microbiol.">
        <title>High frequency of phylogenetically diverse reductive dehalogenase-homologous genes in deep subseafloor sedimentary metagenomes.</title>
        <authorList>
            <person name="Kawai M."/>
            <person name="Futagami T."/>
            <person name="Toyoda A."/>
            <person name="Takaki Y."/>
            <person name="Nishi S."/>
            <person name="Hori S."/>
            <person name="Arai W."/>
            <person name="Tsubouchi T."/>
            <person name="Morono Y."/>
            <person name="Uchiyama I."/>
            <person name="Ito T."/>
            <person name="Fujiyama A."/>
            <person name="Inagaki F."/>
            <person name="Takami H."/>
        </authorList>
    </citation>
    <scope>NUCLEOTIDE SEQUENCE</scope>
    <source>
        <strain evidence="1">Expedition CK06-06</strain>
    </source>
</reference>
<dbReference type="EMBL" id="BARS01046096">
    <property type="protein sequence ID" value="GAG39797.1"/>
    <property type="molecule type" value="Genomic_DNA"/>
</dbReference>
<gene>
    <name evidence="1" type="ORF">S01H1_69426</name>
</gene>